<dbReference type="GeneID" id="16075540"/>
<accession>F2U7P1</accession>
<evidence type="ECO:0000256" key="1">
    <source>
        <dbReference type="SAM" id="MobiDB-lite"/>
    </source>
</evidence>
<feature type="region of interest" description="Disordered" evidence="1">
    <location>
        <begin position="43"/>
        <end position="75"/>
    </location>
</feature>
<dbReference type="SUPFAM" id="SSF51197">
    <property type="entry name" value="Clavaminate synthase-like"/>
    <property type="match status" value="1"/>
</dbReference>
<feature type="compositionally biased region" description="Basic and acidic residues" evidence="1">
    <location>
        <begin position="54"/>
        <end position="74"/>
    </location>
</feature>
<dbReference type="PANTHER" id="PTHR37563:SF2">
    <property type="entry name" value="PHYTANOYL-COA DIOXYGENASE FAMILY PROTEIN (AFU_ORTHOLOGUE AFUA_2G03330)"/>
    <property type="match status" value="1"/>
</dbReference>
<dbReference type="Gene3D" id="2.60.120.620">
    <property type="entry name" value="q2cbj1_9rhob like domain"/>
    <property type="match status" value="1"/>
</dbReference>
<evidence type="ECO:0000313" key="4">
    <source>
        <dbReference type="Proteomes" id="UP000007799"/>
    </source>
</evidence>
<protein>
    <recommendedName>
        <fullName evidence="5">Phytanoyl-CoA dioxygenase</fullName>
    </recommendedName>
</protein>
<dbReference type="AlphaFoldDB" id="F2U7P1"/>
<dbReference type="Proteomes" id="UP000007799">
    <property type="component" value="Unassembled WGS sequence"/>
</dbReference>
<dbReference type="KEGG" id="sre:PTSG_04065"/>
<dbReference type="InterPro" id="IPR008775">
    <property type="entry name" value="Phytyl_CoA_dOase-like"/>
</dbReference>
<sequence length="533" mass="59446">MTTTMKLFQAGVVLLAVAVTVGGGWWDSGVAAAADEYCEADSNHGTAGTCHTARTSDSEDPGAVHEEQPPESHWTDAFASYPHTDIYEDWNKKGIREAQAGNFDLALEYFRAASHHSPFRGDIWSNIGHAILDATKASATPIHHDVHLPIMREARAAFELATLLGNEPAKRFLGSIKEDLQSWHPTRHLGDNAKVKRRASAEMSAIEHMQNGEHVDAANALCKNKDDIYVSLHHDDMAGPLTAATARRIFLLLRICGVVALREVMQPAVLDRIYNAYKDDFARFQSDLQRRSDSTNGEWTDAAERSTDRYEVKFPLRYPYTDDAFTANRVIIAAAKLVMNNKIEIDTFSTVTSLPNAPVQPWHGDVGPLFHWQAAQYPLPPQGVVVVLPLGIPVNATNGPTEFMTGSHIPMGPDFWRKRLHDPITPVHRLDTDVGSAVLFDIRVFHRGTGNPSPHPRPIVYMSLVYDWYSDTVNFKVRQTRAFDEYTGSKQKLMARLDTHDYIRQLEELLAEKGVDISSLTSRGGYKQVELKA</sequence>
<dbReference type="RefSeq" id="XP_004994962.1">
    <property type="nucleotide sequence ID" value="XM_004994905.1"/>
</dbReference>
<feature type="chain" id="PRO_5003287356" description="Phytanoyl-CoA dioxygenase" evidence="2">
    <location>
        <begin position="24"/>
        <end position="533"/>
    </location>
</feature>
<dbReference type="eggNOG" id="ENOG502R9DK">
    <property type="taxonomic scope" value="Eukaryota"/>
</dbReference>
<name>F2U7P1_SALR5</name>
<dbReference type="EMBL" id="GL832963">
    <property type="protein sequence ID" value="EGD83458.1"/>
    <property type="molecule type" value="Genomic_DNA"/>
</dbReference>
<organism evidence="4">
    <name type="scientific">Salpingoeca rosetta (strain ATCC 50818 / BSB-021)</name>
    <dbReference type="NCBI Taxonomy" id="946362"/>
    <lineage>
        <taxon>Eukaryota</taxon>
        <taxon>Choanoflagellata</taxon>
        <taxon>Craspedida</taxon>
        <taxon>Salpingoecidae</taxon>
        <taxon>Salpingoeca</taxon>
    </lineage>
</organism>
<dbReference type="Pfam" id="PF05721">
    <property type="entry name" value="PhyH"/>
    <property type="match status" value="1"/>
</dbReference>
<feature type="signal peptide" evidence="2">
    <location>
        <begin position="1"/>
        <end position="23"/>
    </location>
</feature>
<keyword evidence="4" id="KW-1185">Reference proteome</keyword>
<evidence type="ECO:0000313" key="3">
    <source>
        <dbReference type="EMBL" id="EGD83458.1"/>
    </source>
</evidence>
<gene>
    <name evidence="3" type="ORF">PTSG_04065</name>
</gene>
<dbReference type="OrthoDB" id="420046at2759"/>
<evidence type="ECO:0008006" key="5">
    <source>
        <dbReference type="Google" id="ProtNLM"/>
    </source>
</evidence>
<dbReference type="InParanoid" id="F2U7P1"/>
<keyword evidence="2" id="KW-0732">Signal</keyword>
<proteinExistence type="predicted"/>
<dbReference type="PANTHER" id="PTHR37563">
    <property type="entry name" value="PHYTANOYL-COA DIOXYGENASE FAMILY PROTEIN (AFU_ORTHOLOGUE AFUA_2G03330)"/>
    <property type="match status" value="1"/>
</dbReference>
<reference evidence="3" key="1">
    <citation type="submission" date="2009-08" db="EMBL/GenBank/DDBJ databases">
        <title>Annotation of Salpingoeca rosetta.</title>
        <authorList>
            <consortium name="The Broad Institute Genome Sequencing Platform"/>
            <person name="Russ C."/>
            <person name="Cuomo C."/>
            <person name="Burger G."/>
            <person name="Gray M.W."/>
            <person name="Holland P.W.H."/>
            <person name="King N."/>
            <person name="Lang F.B.F."/>
            <person name="Roger A.J."/>
            <person name="Ruiz-Trillo I."/>
            <person name="Young S.K."/>
            <person name="Zeng Q."/>
            <person name="Gargeya S."/>
            <person name="Alvarado L."/>
            <person name="Berlin A."/>
            <person name="Chapman S.B."/>
            <person name="Chen Z."/>
            <person name="Freedman E."/>
            <person name="Gellesch M."/>
            <person name="Goldberg J."/>
            <person name="Griggs A."/>
            <person name="Gujja S."/>
            <person name="Heilman E."/>
            <person name="Heiman D."/>
            <person name="Howarth C."/>
            <person name="Mehta T."/>
            <person name="Neiman D."/>
            <person name="Pearson M."/>
            <person name="Roberts A."/>
            <person name="Saif S."/>
            <person name="Shea T."/>
            <person name="Shenoy N."/>
            <person name="Sisk P."/>
            <person name="Stolte C."/>
            <person name="Sykes S."/>
            <person name="White J."/>
            <person name="Yandava C."/>
            <person name="Haas B."/>
            <person name="Nusbaum C."/>
            <person name="Birren B."/>
        </authorList>
    </citation>
    <scope>NUCLEOTIDE SEQUENCE [LARGE SCALE GENOMIC DNA]</scope>
    <source>
        <strain evidence="3">ATCC 50818</strain>
    </source>
</reference>
<evidence type="ECO:0000256" key="2">
    <source>
        <dbReference type="SAM" id="SignalP"/>
    </source>
</evidence>
<dbReference type="InterPro" id="IPR051961">
    <property type="entry name" value="Fungal_Metabolite_Diox"/>
</dbReference>